<dbReference type="AlphaFoldDB" id="A0A1B6MG03"/>
<feature type="compositionally biased region" description="Basic and acidic residues" evidence="1">
    <location>
        <begin position="35"/>
        <end position="44"/>
    </location>
</feature>
<sequence>MSKPNQWQDNQQKRHRERGEKYLGWSRAKNSTGKRGTEREERKLGPTCTSQFCLKSKKRKCQDVAENSRKLMFTKFWETLSWDQKKIYVCSLVKKSHTTESVGEESRRQFTLSYSLKTEDGHEYPVCKVMFLDTNGRE</sequence>
<gene>
    <name evidence="2" type="ORF">g.1860</name>
</gene>
<dbReference type="EMBL" id="GEBQ01005099">
    <property type="protein sequence ID" value="JAT34878.1"/>
    <property type="molecule type" value="Transcribed_RNA"/>
</dbReference>
<reference evidence="2" key="1">
    <citation type="submission" date="2015-11" db="EMBL/GenBank/DDBJ databases">
        <title>De novo transcriptome assembly of four potential Pierce s Disease insect vectors from Arizona vineyards.</title>
        <authorList>
            <person name="Tassone E.E."/>
        </authorList>
    </citation>
    <scope>NUCLEOTIDE SEQUENCE</scope>
</reference>
<dbReference type="PANTHER" id="PTHR10773:SF19">
    <property type="match status" value="1"/>
</dbReference>
<dbReference type="PANTHER" id="PTHR10773">
    <property type="entry name" value="DNA-DIRECTED RNA POLYMERASES I, II, AND III SUBUNIT RPABC2"/>
    <property type="match status" value="1"/>
</dbReference>
<accession>A0A1B6MG03</accession>
<feature type="compositionally biased region" description="Polar residues" evidence="1">
    <location>
        <begin position="1"/>
        <end position="10"/>
    </location>
</feature>
<protein>
    <submittedName>
        <fullName evidence="2">Uncharacterized protein</fullName>
    </submittedName>
</protein>
<organism evidence="2">
    <name type="scientific">Graphocephala atropunctata</name>
    <dbReference type="NCBI Taxonomy" id="36148"/>
    <lineage>
        <taxon>Eukaryota</taxon>
        <taxon>Metazoa</taxon>
        <taxon>Ecdysozoa</taxon>
        <taxon>Arthropoda</taxon>
        <taxon>Hexapoda</taxon>
        <taxon>Insecta</taxon>
        <taxon>Pterygota</taxon>
        <taxon>Neoptera</taxon>
        <taxon>Paraneoptera</taxon>
        <taxon>Hemiptera</taxon>
        <taxon>Auchenorrhyncha</taxon>
        <taxon>Membracoidea</taxon>
        <taxon>Cicadellidae</taxon>
        <taxon>Cicadellinae</taxon>
        <taxon>Cicadellini</taxon>
        <taxon>Graphocephala</taxon>
    </lineage>
</organism>
<evidence type="ECO:0000313" key="2">
    <source>
        <dbReference type="EMBL" id="JAT34878.1"/>
    </source>
</evidence>
<evidence type="ECO:0000256" key="1">
    <source>
        <dbReference type="SAM" id="MobiDB-lite"/>
    </source>
</evidence>
<name>A0A1B6MG03_9HEMI</name>
<proteinExistence type="predicted"/>
<feature type="region of interest" description="Disordered" evidence="1">
    <location>
        <begin position="1"/>
        <end position="44"/>
    </location>
</feature>